<feature type="region of interest" description="Disordered" evidence="3">
    <location>
        <begin position="1097"/>
        <end position="1143"/>
    </location>
</feature>
<feature type="compositionally biased region" description="Basic and acidic residues" evidence="3">
    <location>
        <begin position="878"/>
        <end position="889"/>
    </location>
</feature>
<sequence>MRIRNIHQPGYDILSWSVSSLLIFTSGHRAKLRQPRCFVMQGLAIAFGDGNPSNISKWDVWVMPLAFARPLQSMPSFSQKDIYIDLVMYLIIGVKVEVLVSIYTYVCHSDGFERPAPRKPPSASRSNRDTHQILAPIHPLTRRDGPLDHGRDGYWGMNSTAFTNLESLFLFRLLRKHGFADDVFNRISDELKNNKLICEQERFAAGRLGPESLQEHALQLIRDEMPQAASVPAGGQNATANGNATGNTGSLSPTAKKRKLSSLPLPTLKDAREQADRVIPVLLAVLQERYKQQMVRAIQEDDDKILNLQREIAELEKKESARAVVQQQPQPQPQPTVQPERKIAATNGTPTPSTEEPKSAKPFRPNGQVTQTPIPVPTPPQLQPQSTAANKPATPAPVSQPPLPQDRRPVQPNPSTLPPNVRPPSEVRQTTPVSRPSEPPRPPSAASSGLQHPQAAQGYGLPQPSASPQPHFPEGNLQRPESLPRTQTPGPRPRPSPQPQTPSTLQWEPPYRPQHQTPVPSPRPPYAPQQNVRQPGYPNQAQAGHSPQQQQHQYPPPPNYAANRQAPPPVTQPPQPSRTPTPGTTQAPQSVLVPPQHAGQLPPSLGSLPLNATPDGSGQQPPQHRPAPVIPSTGPPTSASPAPAPAPAPHFPQAQAYQYPAQQAVRPPSSAAQQVSTPVRAPSVILPTSQRPAVPNQPQPPPRQFPPPAPPAPSTPVAKQPDTSSKPRGPPYPGHLSGRAEQPQHQTPGQPRAPLGQPISQTPSAVHTPVHTPSGSQLISHVVRGHGTKWTSTPTPATPRMEMTGYFDVASPSYEPLSPPSQHAQLPKSSSQHSAKKESRKSVSKIDPAASRPKSRLSQSAHIAEDPADDLDTPARAIKNEEATPKAFDDLGGEGGLMIPRSTKRKREESPEEAASSEPPTHVLWTRAFQKVSAQALEQVTSHKHANMFAGPVKVRDAPNYSDIVLQPMDLKKIRAAIHQGQRHAQNVEKTLSDIDPSAMNVWLPTSADLVPPRAILNIAQLERELVHMFANATMYAMDPDRGFGPEFVKKRGEDDADDDEGVLGYEVDENGIVKQTRNMFMEVEKLLGDLRSEVERNAQPAGVPPLSRSVSMVGGEATAGEEEDEQADDDAPSVAKRRRVRG</sequence>
<dbReference type="Pfam" id="PF00439">
    <property type="entry name" value="Bromodomain"/>
    <property type="match status" value="1"/>
</dbReference>
<feature type="compositionally biased region" description="Pro residues" evidence="3">
    <location>
        <begin position="490"/>
        <end position="500"/>
    </location>
</feature>
<feature type="compositionally biased region" description="Polar residues" evidence="3">
    <location>
        <begin position="820"/>
        <end position="833"/>
    </location>
</feature>
<feature type="compositionally biased region" description="Low complexity" evidence="3">
    <location>
        <begin position="233"/>
        <end position="249"/>
    </location>
</feature>
<feature type="compositionally biased region" description="Polar residues" evidence="3">
    <location>
        <begin position="758"/>
        <end position="779"/>
    </location>
</feature>
<evidence type="ECO:0000256" key="3">
    <source>
        <dbReference type="SAM" id="MobiDB-lite"/>
    </source>
</evidence>
<keyword evidence="6" id="KW-1185">Reference proteome</keyword>
<dbReference type="InterPro" id="IPR001487">
    <property type="entry name" value="Bromodomain"/>
</dbReference>
<dbReference type="PROSITE" id="PS50014">
    <property type="entry name" value="BROMODOMAIN_2"/>
    <property type="match status" value="1"/>
</dbReference>
<dbReference type="InterPro" id="IPR036427">
    <property type="entry name" value="Bromodomain-like_sf"/>
</dbReference>
<evidence type="ECO:0000256" key="2">
    <source>
        <dbReference type="PROSITE-ProRule" id="PRU00035"/>
    </source>
</evidence>
<protein>
    <recommendedName>
        <fullName evidence="4">Bromo domain-containing protein</fullName>
    </recommendedName>
</protein>
<feature type="compositionally biased region" description="Low complexity" evidence="3">
    <location>
        <begin position="540"/>
        <end position="553"/>
    </location>
</feature>
<dbReference type="PANTHER" id="PTHR15398:SF4">
    <property type="entry name" value="BROMODOMAIN-CONTAINING PROTEIN 8 ISOFORM X1"/>
    <property type="match status" value="1"/>
</dbReference>
<feature type="region of interest" description="Disordered" evidence="3">
    <location>
        <begin position="319"/>
        <end position="920"/>
    </location>
</feature>
<dbReference type="Gene3D" id="1.20.920.10">
    <property type="entry name" value="Bromodomain-like"/>
    <property type="match status" value="1"/>
</dbReference>
<organism evidence="5 6">
    <name type="scientific">Apiospora marii</name>
    <dbReference type="NCBI Taxonomy" id="335849"/>
    <lineage>
        <taxon>Eukaryota</taxon>
        <taxon>Fungi</taxon>
        <taxon>Dikarya</taxon>
        <taxon>Ascomycota</taxon>
        <taxon>Pezizomycotina</taxon>
        <taxon>Sordariomycetes</taxon>
        <taxon>Xylariomycetidae</taxon>
        <taxon>Amphisphaeriales</taxon>
        <taxon>Apiosporaceae</taxon>
        <taxon>Apiospora</taxon>
    </lineage>
</organism>
<feature type="compositionally biased region" description="Acidic residues" evidence="3">
    <location>
        <begin position="1120"/>
        <end position="1132"/>
    </location>
</feature>
<evidence type="ECO:0000256" key="1">
    <source>
        <dbReference type="ARBA" id="ARBA00023117"/>
    </source>
</evidence>
<reference evidence="5 6" key="1">
    <citation type="submission" date="2023-01" db="EMBL/GenBank/DDBJ databases">
        <title>Analysis of 21 Apiospora genomes using comparative genomics revels a genus with tremendous synthesis potential of carbohydrate active enzymes and secondary metabolites.</title>
        <authorList>
            <person name="Sorensen T."/>
        </authorList>
    </citation>
    <scope>NUCLEOTIDE SEQUENCE [LARGE SCALE GENOMIC DNA]</scope>
    <source>
        <strain evidence="5 6">CBS 20057</strain>
    </source>
</reference>
<dbReference type="Proteomes" id="UP001396898">
    <property type="component" value="Unassembled WGS sequence"/>
</dbReference>
<feature type="region of interest" description="Disordered" evidence="3">
    <location>
        <begin position="230"/>
        <end position="268"/>
    </location>
</feature>
<feature type="domain" description="Bromo" evidence="4">
    <location>
        <begin position="941"/>
        <end position="995"/>
    </location>
</feature>
<feature type="compositionally biased region" description="Pro residues" evidence="3">
    <location>
        <begin position="695"/>
        <end position="714"/>
    </location>
</feature>
<feature type="compositionally biased region" description="Pro residues" evidence="3">
    <location>
        <begin position="411"/>
        <end position="422"/>
    </location>
</feature>
<feature type="compositionally biased region" description="Low complexity" evidence="3">
    <location>
        <begin position="651"/>
        <end position="668"/>
    </location>
</feature>
<proteinExistence type="predicted"/>
<name>A0ABR1SRQ1_9PEZI</name>
<evidence type="ECO:0000313" key="5">
    <source>
        <dbReference type="EMBL" id="KAK8036999.1"/>
    </source>
</evidence>
<feature type="compositionally biased region" description="Low complexity" evidence="3">
    <location>
        <begin position="601"/>
        <end position="610"/>
    </location>
</feature>
<feature type="compositionally biased region" description="Pro residues" evidence="3">
    <location>
        <begin position="566"/>
        <end position="579"/>
    </location>
</feature>
<evidence type="ECO:0000259" key="4">
    <source>
        <dbReference type="PROSITE" id="PS50014"/>
    </source>
</evidence>
<feature type="compositionally biased region" description="Polar residues" evidence="3">
    <location>
        <begin position="528"/>
        <end position="539"/>
    </location>
</feature>
<dbReference type="EMBL" id="JAQQWI010000003">
    <property type="protein sequence ID" value="KAK8036999.1"/>
    <property type="molecule type" value="Genomic_DNA"/>
</dbReference>
<accession>A0ABR1SRQ1</accession>
<evidence type="ECO:0000313" key="6">
    <source>
        <dbReference type="Proteomes" id="UP001396898"/>
    </source>
</evidence>
<keyword evidence="1 2" id="KW-0103">Bromodomain</keyword>
<feature type="compositionally biased region" description="Pro residues" evidence="3">
    <location>
        <begin position="394"/>
        <end position="404"/>
    </location>
</feature>
<gene>
    <name evidence="5" type="ORF">PG991_001313</name>
</gene>
<dbReference type="PANTHER" id="PTHR15398">
    <property type="entry name" value="BROMODOMAIN-CONTAINING PROTEIN 8"/>
    <property type="match status" value="1"/>
</dbReference>
<comment type="caution">
    <text evidence="5">The sequence shown here is derived from an EMBL/GenBank/DDBJ whole genome shotgun (WGS) entry which is preliminary data.</text>
</comment>
<dbReference type="SUPFAM" id="SSF47370">
    <property type="entry name" value="Bromodomain"/>
    <property type="match status" value="1"/>
</dbReference>